<feature type="transmembrane region" description="Helical" evidence="6">
    <location>
        <begin position="264"/>
        <end position="280"/>
    </location>
</feature>
<dbReference type="Proteomes" id="UP001139035">
    <property type="component" value="Unassembled WGS sequence"/>
</dbReference>
<dbReference type="AlphaFoldDB" id="A0A9X1T7G0"/>
<feature type="region of interest" description="Disordered" evidence="5">
    <location>
        <begin position="472"/>
        <end position="497"/>
    </location>
</feature>
<keyword evidence="3 6" id="KW-1133">Transmembrane helix</keyword>
<keyword evidence="9" id="KW-1185">Reference proteome</keyword>
<evidence type="ECO:0000256" key="2">
    <source>
        <dbReference type="ARBA" id="ARBA00022692"/>
    </source>
</evidence>
<organism evidence="8 9">
    <name type="scientific">Jiella avicenniae</name>
    <dbReference type="NCBI Taxonomy" id="2907202"/>
    <lineage>
        <taxon>Bacteria</taxon>
        <taxon>Pseudomonadati</taxon>
        <taxon>Pseudomonadota</taxon>
        <taxon>Alphaproteobacteria</taxon>
        <taxon>Hyphomicrobiales</taxon>
        <taxon>Aurantimonadaceae</taxon>
        <taxon>Jiella</taxon>
    </lineage>
</organism>
<feature type="transmembrane region" description="Helical" evidence="6">
    <location>
        <begin position="12"/>
        <end position="31"/>
    </location>
</feature>
<comment type="subcellular location">
    <subcellularLocation>
        <location evidence="1">Membrane</location>
        <topology evidence="1">Multi-pass membrane protein</topology>
    </subcellularLocation>
</comment>
<evidence type="ECO:0000256" key="6">
    <source>
        <dbReference type="SAM" id="Phobius"/>
    </source>
</evidence>
<keyword evidence="2 6" id="KW-0812">Transmembrane</keyword>
<evidence type="ECO:0000256" key="3">
    <source>
        <dbReference type="ARBA" id="ARBA00022989"/>
    </source>
</evidence>
<dbReference type="GO" id="GO:0016020">
    <property type="term" value="C:membrane"/>
    <property type="evidence" value="ECO:0007669"/>
    <property type="project" value="UniProtKB-SubCell"/>
</dbReference>
<comment type="caution">
    <text evidence="8">The sequence shown here is derived from an EMBL/GenBank/DDBJ whole genome shotgun (WGS) entry which is preliminary data.</text>
</comment>
<dbReference type="PANTHER" id="PTHR37422">
    <property type="entry name" value="TEICHURONIC ACID BIOSYNTHESIS PROTEIN TUAE"/>
    <property type="match status" value="1"/>
</dbReference>
<proteinExistence type="predicted"/>
<evidence type="ECO:0000259" key="7">
    <source>
        <dbReference type="Pfam" id="PF04932"/>
    </source>
</evidence>
<evidence type="ECO:0000256" key="4">
    <source>
        <dbReference type="ARBA" id="ARBA00023136"/>
    </source>
</evidence>
<sequence length="497" mass="53912">MPQNSARTGPGWAILLGRALFHSGLLIIVLPKGGVHAFAFYPACILIGLAAILGRVGGTAPSGRSPQTAALILAASFAAYLAFQAASFPGNPFANEIWAKANALLGYAGESISVQPSATYEGMFTALLPILIYVAAVDLFQRDDGAFRLIRFLGILGGGFALFGVIQIVWLRDSLLFFEKIHYRDSLTSVFVNRNTAGTLLGVASFVLLILTVCEVRNIGGHSPLVRLFSDPSLQHEDKLRVAVPVFFFLLTLLALFLTKSRGALLATLLAYLVIAPALVRDWMSRRRDPRQPAMSARRRIGITGAVVVAIGLIAIVFGSQAFTRLEQQGADIARLCVYGATWRAFLDNWLFGVGFGTFENAFPRYRPIECGIPYGIFVRAHNFYLEGLFGLGIVFVPFLIAAYWHIARNIRTGLKTRRSLRYVPIAAAGMVILVTLHSLVDFSLQIPGMAAYFAATLGATTTICLGRSAMPRSSSDKPLRLRGAASPQNARDRETA</sequence>
<keyword evidence="4 6" id="KW-0472">Membrane</keyword>
<dbReference type="PANTHER" id="PTHR37422:SF23">
    <property type="entry name" value="TEICHURONIC ACID BIOSYNTHESIS PROTEIN TUAE"/>
    <property type="match status" value="1"/>
</dbReference>
<feature type="transmembrane region" description="Helical" evidence="6">
    <location>
        <begin position="301"/>
        <end position="323"/>
    </location>
</feature>
<reference evidence="8" key="1">
    <citation type="submission" date="2022-01" db="EMBL/GenBank/DDBJ databases">
        <title>Jiella avicenniae sp. nov., a novel endophytic bacterium isolated from bark of Avicennia marina.</title>
        <authorList>
            <person name="Tuo L."/>
        </authorList>
    </citation>
    <scope>NUCLEOTIDE SEQUENCE</scope>
    <source>
        <strain evidence="8">CBK1P-4</strain>
    </source>
</reference>
<dbReference type="GO" id="GO:0016874">
    <property type="term" value="F:ligase activity"/>
    <property type="evidence" value="ECO:0007669"/>
    <property type="project" value="UniProtKB-KW"/>
</dbReference>
<feature type="transmembrane region" description="Helical" evidence="6">
    <location>
        <begin position="68"/>
        <end position="86"/>
    </location>
</feature>
<dbReference type="EMBL" id="JAJUWU010000031">
    <property type="protein sequence ID" value="MCE7030864.1"/>
    <property type="molecule type" value="Genomic_DNA"/>
</dbReference>
<feature type="transmembrane region" description="Helical" evidence="6">
    <location>
        <begin position="152"/>
        <end position="170"/>
    </location>
</feature>
<feature type="transmembrane region" description="Helical" evidence="6">
    <location>
        <begin position="37"/>
        <end position="56"/>
    </location>
</feature>
<accession>A0A9X1T7G0</accession>
<feature type="transmembrane region" description="Helical" evidence="6">
    <location>
        <begin position="447"/>
        <end position="466"/>
    </location>
</feature>
<evidence type="ECO:0000313" key="8">
    <source>
        <dbReference type="EMBL" id="MCE7030864.1"/>
    </source>
</evidence>
<protein>
    <submittedName>
        <fullName evidence="8">O-antigen ligase family protein</fullName>
    </submittedName>
</protein>
<feature type="transmembrane region" description="Helical" evidence="6">
    <location>
        <begin position="122"/>
        <end position="140"/>
    </location>
</feature>
<name>A0A9X1T7G0_9HYPH</name>
<feature type="transmembrane region" description="Helical" evidence="6">
    <location>
        <begin position="240"/>
        <end position="258"/>
    </location>
</feature>
<gene>
    <name evidence="8" type="ORF">LZD57_23000</name>
</gene>
<evidence type="ECO:0000256" key="1">
    <source>
        <dbReference type="ARBA" id="ARBA00004141"/>
    </source>
</evidence>
<feature type="transmembrane region" description="Helical" evidence="6">
    <location>
        <begin position="420"/>
        <end position="441"/>
    </location>
</feature>
<dbReference type="Pfam" id="PF04932">
    <property type="entry name" value="Wzy_C"/>
    <property type="match status" value="1"/>
</dbReference>
<keyword evidence="8" id="KW-0436">Ligase</keyword>
<feature type="transmembrane region" description="Helical" evidence="6">
    <location>
        <begin position="388"/>
        <end position="408"/>
    </location>
</feature>
<feature type="transmembrane region" description="Helical" evidence="6">
    <location>
        <begin position="197"/>
        <end position="219"/>
    </location>
</feature>
<dbReference type="InterPro" id="IPR007016">
    <property type="entry name" value="O-antigen_ligase-rel_domated"/>
</dbReference>
<feature type="domain" description="O-antigen ligase-related" evidence="7">
    <location>
        <begin position="247"/>
        <end position="395"/>
    </location>
</feature>
<evidence type="ECO:0000256" key="5">
    <source>
        <dbReference type="SAM" id="MobiDB-lite"/>
    </source>
</evidence>
<dbReference type="InterPro" id="IPR051533">
    <property type="entry name" value="WaaL-like"/>
</dbReference>
<evidence type="ECO:0000313" key="9">
    <source>
        <dbReference type="Proteomes" id="UP001139035"/>
    </source>
</evidence>